<accession>A0A392QAG4</accession>
<reference evidence="2 3" key="1">
    <citation type="journal article" date="2018" name="Front. Plant Sci.">
        <title>Red Clover (Trifolium pratense) and Zigzag Clover (T. medium) - A Picture of Genomic Similarities and Differences.</title>
        <authorList>
            <person name="Dluhosova J."/>
            <person name="Istvanek J."/>
            <person name="Nedelnik J."/>
            <person name="Repkova J."/>
        </authorList>
    </citation>
    <scope>NUCLEOTIDE SEQUENCE [LARGE SCALE GENOMIC DNA]</scope>
    <source>
        <strain evidence="3">cv. 10/8</strain>
        <tissue evidence="2">Leaf</tissue>
    </source>
</reference>
<evidence type="ECO:0000256" key="1">
    <source>
        <dbReference type="SAM" id="MobiDB-lite"/>
    </source>
</evidence>
<dbReference type="EMBL" id="LXQA010118981">
    <property type="protein sequence ID" value="MCI20255.1"/>
    <property type="molecule type" value="Genomic_DNA"/>
</dbReference>
<protein>
    <submittedName>
        <fullName evidence="2">Uncharacterized protein</fullName>
    </submittedName>
</protein>
<feature type="region of interest" description="Disordered" evidence="1">
    <location>
        <begin position="28"/>
        <end position="55"/>
    </location>
</feature>
<evidence type="ECO:0000313" key="3">
    <source>
        <dbReference type="Proteomes" id="UP000265520"/>
    </source>
</evidence>
<evidence type="ECO:0000313" key="2">
    <source>
        <dbReference type="EMBL" id="MCI20255.1"/>
    </source>
</evidence>
<feature type="compositionally biased region" description="Polar residues" evidence="1">
    <location>
        <begin position="31"/>
        <end position="40"/>
    </location>
</feature>
<dbReference type="AlphaFoldDB" id="A0A392QAG4"/>
<comment type="caution">
    <text evidence="2">The sequence shown here is derived from an EMBL/GenBank/DDBJ whole genome shotgun (WGS) entry which is preliminary data.</text>
</comment>
<proteinExistence type="predicted"/>
<dbReference type="Proteomes" id="UP000265520">
    <property type="component" value="Unassembled WGS sequence"/>
</dbReference>
<sequence>MQLGVERLVLPAVPSVADTWTEYQQKHDAISGSSTANKSPVSEVDQAGEINKKEMQDQQMLEYVSSLSI</sequence>
<name>A0A392QAG4_9FABA</name>
<organism evidence="2 3">
    <name type="scientific">Trifolium medium</name>
    <dbReference type="NCBI Taxonomy" id="97028"/>
    <lineage>
        <taxon>Eukaryota</taxon>
        <taxon>Viridiplantae</taxon>
        <taxon>Streptophyta</taxon>
        <taxon>Embryophyta</taxon>
        <taxon>Tracheophyta</taxon>
        <taxon>Spermatophyta</taxon>
        <taxon>Magnoliopsida</taxon>
        <taxon>eudicotyledons</taxon>
        <taxon>Gunneridae</taxon>
        <taxon>Pentapetalae</taxon>
        <taxon>rosids</taxon>
        <taxon>fabids</taxon>
        <taxon>Fabales</taxon>
        <taxon>Fabaceae</taxon>
        <taxon>Papilionoideae</taxon>
        <taxon>50 kb inversion clade</taxon>
        <taxon>NPAAA clade</taxon>
        <taxon>Hologalegina</taxon>
        <taxon>IRL clade</taxon>
        <taxon>Trifolieae</taxon>
        <taxon>Trifolium</taxon>
    </lineage>
</organism>
<keyword evidence="3" id="KW-1185">Reference proteome</keyword>